<feature type="region of interest" description="Disordered" evidence="1">
    <location>
        <begin position="1"/>
        <end position="45"/>
    </location>
</feature>
<dbReference type="EMBL" id="JAANES010000001">
    <property type="protein sequence ID" value="MBS3018444.1"/>
    <property type="molecule type" value="Genomic_DNA"/>
</dbReference>
<feature type="compositionally biased region" description="Low complexity" evidence="1">
    <location>
        <begin position="1"/>
        <end position="20"/>
    </location>
</feature>
<organism evidence="2 3">
    <name type="scientific">Comamonas brasiliensis</name>
    <dbReference type="NCBI Taxonomy" id="1812482"/>
    <lineage>
        <taxon>Bacteria</taxon>
        <taxon>Pseudomonadati</taxon>
        <taxon>Pseudomonadota</taxon>
        <taxon>Betaproteobacteria</taxon>
        <taxon>Burkholderiales</taxon>
        <taxon>Comamonadaceae</taxon>
        <taxon>Comamonas</taxon>
    </lineage>
</organism>
<gene>
    <name evidence="2" type="ORF">DJFAAGMI_01176</name>
</gene>
<feature type="compositionally biased region" description="Basic and acidic residues" evidence="1">
    <location>
        <begin position="31"/>
        <end position="43"/>
    </location>
</feature>
<dbReference type="Proteomes" id="UP001647436">
    <property type="component" value="Unassembled WGS sequence"/>
</dbReference>
<evidence type="ECO:0000313" key="2">
    <source>
        <dbReference type="EMBL" id="MBS3018444.1"/>
    </source>
</evidence>
<keyword evidence="3" id="KW-1185">Reference proteome</keyword>
<name>A0ABS5LQ15_9BURK</name>
<reference evidence="2 3" key="1">
    <citation type="submission" date="2020-03" db="EMBL/GenBank/DDBJ databases">
        <title>The role of nitrogen metabolism on polyethylene biodegradation.</title>
        <authorList>
            <person name="Peixoto J."/>
            <person name="Vizzotto C.S."/>
            <person name="Ramos A."/>
            <person name="Alves G."/>
            <person name="Steindorff A."/>
            <person name="Kruger R."/>
        </authorList>
    </citation>
    <scope>NUCLEOTIDE SEQUENCE [LARGE SCALE GENOMIC DNA]</scope>
    <source>
        <strain evidence="2 3">PE63</strain>
    </source>
</reference>
<evidence type="ECO:0000313" key="3">
    <source>
        <dbReference type="Proteomes" id="UP001647436"/>
    </source>
</evidence>
<evidence type="ECO:0000256" key="1">
    <source>
        <dbReference type="SAM" id="MobiDB-lite"/>
    </source>
</evidence>
<protein>
    <recommendedName>
        <fullName evidence="4">DUF883 family protein</fullName>
    </recommendedName>
</protein>
<comment type="caution">
    <text evidence="2">The sequence shown here is derived from an EMBL/GenBank/DDBJ whole genome shotgun (WGS) entry which is preliminary data.</text>
</comment>
<sequence>MNSDNTSNTSSSAETGSAGNKDSQAPQQEAGRSETLDKMEQGAHRTVNQVADAVAAGMKNAQQAFTKVGENVQQKSRQWKDDGNEWTESLRETVKQTPLTSIATAFLIGALVTHVCRRHP</sequence>
<dbReference type="RefSeq" id="WP_211456311.1">
    <property type="nucleotide sequence ID" value="NZ_JAANES010000001.1"/>
</dbReference>
<accession>A0ABS5LQ15</accession>
<evidence type="ECO:0008006" key="4">
    <source>
        <dbReference type="Google" id="ProtNLM"/>
    </source>
</evidence>
<proteinExistence type="predicted"/>